<feature type="transmembrane region" description="Helical" evidence="6">
    <location>
        <begin position="275"/>
        <end position="297"/>
    </location>
</feature>
<keyword evidence="2" id="KW-1003">Cell membrane</keyword>
<dbReference type="GO" id="GO:0005886">
    <property type="term" value="C:plasma membrane"/>
    <property type="evidence" value="ECO:0007669"/>
    <property type="project" value="UniProtKB-SubCell"/>
</dbReference>
<evidence type="ECO:0000313" key="8">
    <source>
        <dbReference type="EMBL" id="HJB75110.1"/>
    </source>
</evidence>
<dbReference type="PANTHER" id="PTHR30294:SF29">
    <property type="entry name" value="MULTIDRUG ABC TRANSPORTER PERMEASE YBHS-RELATED"/>
    <property type="match status" value="1"/>
</dbReference>
<dbReference type="InterPro" id="IPR013525">
    <property type="entry name" value="ABC2_TM"/>
</dbReference>
<comment type="subcellular location">
    <subcellularLocation>
        <location evidence="1">Cell membrane</location>
        <topology evidence="1">Multi-pass membrane protein</topology>
    </subcellularLocation>
</comment>
<comment type="caution">
    <text evidence="8">The sequence shown here is derived from an EMBL/GenBank/DDBJ whole genome shotgun (WGS) entry which is preliminary data.</text>
</comment>
<evidence type="ECO:0000259" key="7">
    <source>
        <dbReference type="Pfam" id="PF12698"/>
    </source>
</evidence>
<feature type="domain" description="ABC-2 type transporter transmembrane" evidence="7">
    <location>
        <begin position="21"/>
        <end position="386"/>
    </location>
</feature>
<reference evidence="8" key="1">
    <citation type="journal article" date="2021" name="PeerJ">
        <title>Extensive microbial diversity within the chicken gut microbiome revealed by metagenomics and culture.</title>
        <authorList>
            <person name="Gilroy R."/>
            <person name="Ravi A."/>
            <person name="Getino M."/>
            <person name="Pursley I."/>
            <person name="Horton D.L."/>
            <person name="Alikhan N.F."/>
            <person name="Baker D."/>
            <person name="Gharbi K."/>
            <person name="Hall N."/>
            <person name="Watson M."/>
            <person name="Adriaenssens E.M."/>
            <person name="Foster-Nyarko E."/>
            <person name="Jarju S."/>
            <person name="Secka A."/>
            <person name="Antonio M."/>
            <person name="Oren A."/>
            <person name="Chaudhuri R.R."/>
            <person name="La Ragione R."/>
            <person name="Hildebrand F."/>
            <person name="Pallen M.J."/>
        </authorList>
    </citation>
    <scope>NUCLEOTIDE SEQUENCE</scope>
    <source>
        <strain evidence="8">CHK188-16595</strain>
    </source>
</reference>
<feature type="transmembrane region" description="Helical" evidence="6">
    <location>
        <begin position="20"/>
        <end position="38"/>
    </location>
</feature>
<dbReference type="AlphaFoldDB" id="A0A9D2MJ82"/>
<dbReference type="GO" id="GO:0140359">
    <property type="term" value="F:ABC-type transporter activity"/>
    <property type="evidence" value="ECO:0007669"/>
    <property type="project" value="InterPro"/>
</dbReference>
<dbReference type="Pfam" id="PF12698">
    <property type="entry name" value="ABC2_membrane_3"/>
    <property type="match status" value="1"/>
</dbReference>
<feature type="transmembrane region" description="Helical" evidence="6">
    <location>
        <begin position="367"/>
        <end position="389"/>
    </location>
</feature>
<evidence type="ECO:0000256" key="4">
    <source>
        <dbReference type="ARBA" id="ARBA00022989"/>
    </source>
</evidence>
<accession>A0A9D2MJ82</accession>
<dbReference type="PANTHER" id="PTHR30294">
    <property type="entry name" value="MEMBRANE COMPONENT OF ABC TRANSPORTER YHHJ-RELATED"/>
    <property type="match status" value="1"/>
</dbReference>
<evidence type="ECO:0000313" key="9">
    <source>
        <dbReference type="Proteomes" id="UP000823877"/>
    </source>
</evidence>
<feature type="transmembrane region" description="Helical" evidence="6">
    <location>
        <begin position="309"/>
        <end position="331"/>
    </location>
</feature>
<evidence type="ECO:0000256" key="6">
    <source>
        <dbReference type="SAM" id="Phobius"/>
    </source>
</evidence>
<protein>
    <submittedName>
        <fullName evidence="8">ABC transporter permease</fullName>
    </submittedName>
</protein>
<keyword evidence="4 6" id="KW-1133">Transmembrane helix</keyword>
<evidence type="ECO:0000256" key="1">
    <source>
        <dbReference type="ARBA" id="ARBA00004651"/>
    </source>
</evidence>
<evidence type="ECO:0000256" key="3">
    <source>
        <dbReference type="ARBA" id="ARBA00022692"/>
    </source>
</evidence>
<proteinExistence type="predicted"/>
<gene>
    <name evidence="8" type="ORF">IAA37_05465</name>
</gene>
<name>A0A9D2MJ82_9FIRM</name>
<dbReference type="InterPro" id="IPR051449">
    <property type="entry name" value="ABC-2_transporter_component"/>
</dbReference>
<keyword evidence="3 6" id="KW-0812">Transmembrane</keyword>
<keyword evidence="5 6" id="KW-0472">Membrane</keyword>
<evidence type="ECO:0000256" key="2">
    <source>
        <dbReference type="ARBA" id="ARBA00022475"/>
    </source>
</evidence>
<feature type="transmembrane region" description="Helical" evidence="6">
    <location>
        <begin position="226"/>
        <end position="252"/>
    </location>
</feature>
<feature type="transmembrane region" description="Helical" evidence="6">
    <location>
        <begin position="180"/>
        <end position="205"/>
    </location>
</feature>
<dbReference type="Proteomes" id="UP000823877">
    <property type="component" value="Unassembled WGS sequence"/>
</dbReference>
<sequence length="412" mass="45144">MKQFKTILKFELNNYFQNKVFIGLTICLVLAIAVIMFFPRFTSDSGAGAEQAADSADLPVMYILFDGPENTAVESAFQAVFPEYRIETATDETSIRNEISAGNADCAFLLHSLTEYTYLVGNLTMYDTNTAAADTALQQVYRIDALSQRGITPGEVQEILSVTPQSTIESLGKDHTQNFFYTYIMIFALYMMIIMYGQLVATSVATEKSSRAMELLITSAKPTAMMFGKITAACLAGFTQLVAIFGSAYLFYNLNQTYWAGNAIVASIFDMPLSLLLYMILFFILGFMIYACLYGALGSTANKVEDINTLSMPLTLLFVAAFMVVIFSMSSGDVDNLALKICSFIPLTSPMAMFTRIAMSTVPPHEIIISVVILAASVIGIGILSAKIYRVGVLLYGTTPKLRSIIKALKNS</sequence>
<organism evidence="8 9">
    <name type="scientific">Candidatus Eubacterium faecale</name>
    <dbReference type="NCBI Taxonomy" id="2838568"/>
    <lineage>
        <taxon>Bacteria</taxon>
        <taxon>Bacillati</taxon>
        <taxon>Bacillota</taxon>
        <taxon>Clostridia</taxon>
        <taxon>Eubacteriales</taxon>
        <taxon>Eubacteriaceae</taxon>
        <taxon>Eubacterium</taxon>
    </lineage>
</organism>
<reference evidence="8" key="2">
    <citation type="submission" date="2021-04" db="EMBL/GenBank/DDBJ databases">
        <authorList>
            <person name="Gilroy R."/>
        </authorList>
    </citation>
    <scope>NUCLEOTIDE SEQUENCE</scope>
    <source>
        <strain evidence="8">CHK188-16595</strain>
    </source>
</reference>
<evidence type="ECO:0000256" key="5">
    <source>
        <dbReference type="ARBA" id="ARBA00023136"/>
    </source>
</evidence>
<dbReference type="EMBL" id="DWXN01000010">
    <property type="protein sequence ID" value="HJB75110.1"/>
    <property type="molecule type" value="Genomic_DNA"/>
</dbReference>